<dbReference type="OrthoDB" id="1927611at2759"/>
<organism evidence="1">
    <name type="scientific">Salvia splendens</name>
    <name type="common">Scarlet sage</name>
    <dbReference type="NCBI Taxonomy" id="180675"/>
    <lineage>
        <taxon>Eukaryota</taxon>
        <taxon>Viridiplantae</taxon>
        <taxon>Streptophyta</taxon>
        <taxon>Embryophyta</taxon>
        <taxon>Tracheophyta</taxon>
        <taxon>Spermatophyta</taxon>
        <taxon>Magnoliopsida</taxon>
        <taxon>eudicotyledons</taxon>
        <taxon>Gunneridae</taxon>
        <taxon>Pentapetalae</taxon>
        <taxon>asterids</taxon>
        <taxon>lamiids</taxon>
        <taxon>Lamiales</taxon>
        <taxon>Lamiaceae</taxon>
        <taxon>Nepetoideae</taxon>
        <taxon>Mentheae</taxon>
        <taxon>Salviinae</taxon>
        <taxon>Salvia</taxon>
        <taxon>Salvia subgen. Calosphace</taxon>
        <taxon>core Calosphace</taxon>
    </lineage>
</organism>
<evidence type="ECO:0000313" key="2">
    <source>
        <dbReference type="Proteomes" id="UP000298416"/>
    </source>
</evidence>
<sequence>MATSSSTPILGLLLSQKKSYNHKKFNDESQFSFPHRSNFHKFSITTPSNRDLLGRRATPEVAGDVISSLSIPGIPSWFPTDNPWVVSVAGLLVGGPFLIQRLVAFTKQLDMAAQTVENIADAVEKVAERVEHAVEELEESLPEGRLKEVVHFVEHLAEETAEEADKIGDLMDKVEEIDDKLEEFLDKQFKRTDKA</sequence>
<evidence type="ECO:0000313" key="1">
    <source>
        <dbReference type="EMBL" id="KAG6431823.1"/>
    </source>
</evidence>
<accession>A0A8X8YLK3</accession>
<keyword evidence="2" id="KW-1185">Reference proteome</keyword>
<gene>
    <name evidence="1" type="ORF">SASPL_109908</name>
</gene>
<reference evidence="1" key="2">
    <citation type="submission" date="2020-08" db="EMBL/GenBank/DDBJ databases">
        <title>Plant Genome Project.</title>
        <authorList>
            <person name="Zhang R.-G."/>
        </authorList>
    </citation>
    <scope>NUCLEOTIDE SEQUENCE</scope>
    <source>
        <strain evidence="1">Huo1</strain>
        <tissue evidence="1">Leaf</tissue>
    </source>
</reference>
<dbReference type="EMBL" id="PNBA02000003">
    <property type="protein sequence ID" value="KAG6431823.1"/>
    <property type="molecule type" value="Genomic_DNA"/>
</dbReference>
<dbReference type="PANTHER" id="PTHR33735">
    <property type="entry name" value="EXPRESSED PROTEIN"/>
    <property type="match status" value="1"/>
</dbReference>
<dbReference type="PANTHER" id="PTHR33735:SF26">
    <property type="entry name" value="PTERIN-BINDING DOMAIN-CONTAINING PROTEIN"/>
    <property type="match status" value="1"/>
</dbReference>
<reference evidence="1" key="1">
    <citation type="submission" date="2018-01" db="EMBL/GenBank/DDBJ databases">
        <authorList>
            <person name="Mao J.F."/>
        </authorList>
    </citation>
    <scope>NUCLEOTIDE SEQUENCE</scope>
    <source>
        <strain evidence="1">Huo1</strain>
        <tissue evidence="1">Leaf</tissue>
    </source>
</reference>
<proteinExistence type="predicted"/>
<dbReference type="Proteomes" id="UP000298416">
    <property type="component" value="Unassembled WGS sequence"/>
</dbReference>
<name>A0A8X8YLK3_SALSN</name>
<comment type="caution">
    <text evidence="1">The sequence shown here is derived from an EMBL/GenBank/DDBJ whole genome shotgun (WGS) entry which is preliminary data.</text>
</comment>
<protein>
    <submittedName>
        <fullName evidence="1">Uncharacterized protein</fullName>
    </submittedName>
</protein>
<dbReference type="AlphaFoldDB" id="A0A8X8YLK3"/>